<evidence type="ECO:0000256" key="1">
    <source>
        <dbReference type="SAM" id="SignalP"/>
    </source>
</evidence>
<sequence>MRFLYTLVALLVGQAAVAIPITHAGMDLINHSVNPQYDVVAALDSRELEKRTTCQTVNHVIRTIGTSRNLVTFYTLATILARQVCEYVNGYKCLELSNIIVLALNLIYSAASHYSGAQAEILSGARKRNYGDIHTGYVDRWTNVIGSNGNNLTYDAISSLSLIAEKKSFNDETATRACPNTKQDIIVNHFADGNTLLHLPIGESSTDNRGKRVPPGSGFKISYTTRSKSRLSYSKQQEMSGFIAAAWAAASEAYDMTDFIGLAQDGYNVNFYYRVIPEVRGFGLNYESVDICGGMGDFLFGKA</sequence>
<accession>G9NTJ8</accession>
<evidence type="ECO:0000313" key="2">
    <source>
        <dbReference type="EMBL" id="EHK46039.1"/>
    </source>
</evidence>
<name>G9NTJ8_HYPAI</name>
<proteinExistence type="predicted"/>
<dbReference type="Proteomes" id="UP000005426">
    <property type="component" value="Unassembled WGS sequence"/>
</dbReference>
<dbReference type="OMA" id="GHTANFY"/>
<keyword evidence="3" id="KW-1185">Reference proteome</keyword>
<reference evidence="2 3" key="1">
    <citation type="journal article" date="2011" name="Genome Biol.">
        <title>Comparative genome sequence analysis underscores mycoparasitism as the ancestral life style of Trichoderma.</title>
        <authorList>
            <person name="Kubicek C.P."/>
            <person name="Herrera-Estrella A."/>
            <person name="Seidl-Seiboth V."/>
            <person name="Martinez D.A."/>
            <person name="Druzhinina I.S."/>
            <person name="Thon M."/>
            <person name="Zeilinger S."/>
            <person name="Casas-Flores S."/>
            <person name="Horwitz B.A."/>
            <person name="Mukherjee P.K."/>
            <person name="Mukherjee M."/>
            <person name="Kredics L."/>
            <person name="Alcaraz L.D."/>
            <person name="Aerts A."/>
            <person name="Antal Z."/>
            <person name="Atanasova L."/>
            <person name="Cervantes-Badillo M.G."/>
            <person name="Challacombe J."/>
            <person name="Chertkov O."/>
            <person name="McCluskey K."/>
            <person name="Coulpier F."/>
            <person name="Deshpande N."/>
            <person name="von Doehren H."/>
            <person name="Ebbole D.J."/>
            <person name="Esquivel-Naranjo E.U."/>
            <person name="Fekete E."/>
            <person name="Flipphi M."/>
            <person name="Glaser F."/>
            <person name="Gomez-Rodriguez E.Y."/>
            <person name="Gruber S."/>
            <person name="Han C."/>
            <person name="Henrissat B."/>
            <person name="Hermosa R."/>
            <person name="Hernandez-Onate M."/>
            <person name="Karaffa L."/>
            <person name="Kosti I."/>
            <person name="Le Crom S."/>
            <person name="Lindquist E."/>
            <person name="Lucas S."/>
            <person name="Luebeck M."/>
            <person name="Luebeck P.S."/>
            <person name="Margeot A."/>
            <person name="Metz B."/>
            <person name="Misra M."/>
            <person name="Nevalainen H."/>
            <person name="Omann M."/>
            <person name="Packer N."/>
            <person name="Perrone G."/>
            <person name="Uresti-Rivera E.E."/>
            <person name="Salamov A."/>
            <person name="Schmoll M."/>
            <person name="Seiboth B."/>
            <person name="Shapiro H."/>
            <person name="Sukno S."/>
            <person name="Tamayo-Ramos J.A."/>
            <person name="Tisch D."/>
            <person name="Wiest A."/>
            <person name="Wilkinson H.H."/>
            <person name="Zhang M."/>
            <person name="Coutinho P.M."/>
            <person name="Kenerley C.M."/>
            <person name="Monte E."/>
            <person name="Baker S.E."/>
            <person name="Grigoriev I.V."/>
        </authorList>
    </citation>
    <scope>NUCLEOTIDE SEQUENCE [LARGE SCALE GENOMIC DNA]</scope>
    <source>
        <strain evidence="3">ATCC 20476 / IMI 206040</strain>
    </source>
</reference>
<gene>
    <name evidence="2" type="ORF">TRIATDRAFT_88584</name>
</gene>
<keyword evidence="1" id="KW-0732">Signal</keyword>
<dbReference type="EMBL" id="ABDG02000023">
    <property type="protein sequence ID" value="EHK46039.1"/>
    <property type="molecule type" value="Genomic_DNA"/>
</dbReference>
<feature type="signal peptide" evidence="1">
    <location>
        <begin position="1"/>
        <end position="18"/>
    </location>
</feature>
<dbReference type="eggNOG" id="ENOG502SKWZ">
    <property type="taxonomic scope" value="Eukaryota"/>
</dbReference>
<protein>
    <submittedName>
        <fullName evidence="2">Uncharacterized protein</fullName>
    </submittedName>
</protein>
<dbReference type="OrthoDB" id="4726568at2759"/>
<evidence type="ECO:0000313" key="3">
    <source>
        <dbReference type="Proteomes" id="UP000005426"/>
    </source>
</evidence>
<organism evidence="2 3">
    <name type="scientific">Hypocrea atroviridis (strain ATCC 20476 / IMI 206040)</name>
    <name type="common">Trichoderma atroviride</name>
    <dbReference type="NCBI Taxonomy" id="452589"/>
    <lineage>
        <taxon>Eukaryota</taxon>
        <taxon>Fungi</taxon>
        <taxon>Dikarya</taxon>
        <taxon>Ascomycota</taxon>
        <taxon>Pezizomycotina</taxon>
        <taxon>Sordariomycetes</taxon>
        <taxon>Hypocreomycetidae</taxon>
        <taxon>Hypocreales</taxon>
        <taxon>Hypocreaceae</taxon>
        <taxon>Trichoderma</taxon>
    </lineage>
</organism>
<feature type="chain" id="PRO_5003524833" evidence="1">
    <location>
        <begin position="19"/>
        <end position="303"/>
    </location>
</feature>
<comment type="caution">
    <text evidence="2">The sequence shown here is derived from an EMBL/GenBank/DDBJ whole genome shotgun (WGS) entry which is preliminary data.</text>
</comment>
<dbReference type="HOGENOM" id="CLU_059020_0_0_1"/>
<dbReference type="AlphaFoldDB" id="G9NTJ8"/>